<keyword evidence="2" id="KW-0812">Transmembrane</keyword>
<feature type="transmembrane region" description="Helical" evidence="2">
    <location>
        <begin position="21"/>
        <end position="39"/>
    </location>
</feature>
<evidence type="ECO:0000313" key="3">
    <source>
        <dbReference type="EMBL" id="SQI53818.1"/>
    </source>
</evidence>
<keyword evidence="2" id="KW-1133">Transmembrane helix</keyword>
<feature type="compositionally biased region" description="Basic and acidic residues" evidence="1">
    <location>
        <begin position="163"/>
        <end position="172"/>
    </location>
</feature>
<keyword evidence="4" id="KW-1185">Reference proteome</keyword>
<evidence type="ECO:0000256" key="2">
    <source>
        <dbReference type="SAM" id="Phobius"/>
    </source>
</evidence>
<gene>
    <name evidence="3" type="ORF">NCTC4824_01125</name>
</gene>
<dbReference type="RefSeq" id="WP_066136269.1">
    <property type="nucleotide sequence ID" value="NZ_CBCSGM010000001.1"/>
</dbReference>
<name>A0A2X4W156_LEDLE</name>
<dbReference type="KEGG" id="blen:NCTC4824_01125"/>
<feature type="region of interest" description="Disordered" evidence="1">
    <location>
        <begin position="71"/>
        <end position="172"/>
    </location>
</feature>
<keyword evidence="2" id="KW-0472">Membrane</keyword>
<accession>A0A2X4W156</accession>
<organism evidence="3 4">
    <name type="scientific">Lederbergia lenta</name>
    <name type="common">Bacillus lentus</name>
    <dbReference type="NCBI Taxonomy" id="1467"/>
    <lineage>
        <taxon>Bacteria</taxon>
        <taxon>Bacillati</taxon>
        <taxon>Bacillota</taxon>
        <taxon>Bacilli</taxon>
        <taxon>Bacillales</taxon>
        <taxon>Bacillaceae</taxon>
        <taxon>Lederbergia</taxon>
    </lineage>
</organism>
<reference evidence="3 4" key="1">
    <citation type="submission" date="2018-06" db="EMBL/GenBank/DDBJ databases">
        <authorList>
            <consortium name="Pathogen Informatics"/>
            <person name="Doyle S."/>
        </authorList>
    </citation>
    <scope>NUCLEOTIDE SEQUENCE [LARGE SCALE GENOMIC DNA]</scope>
    <source>
        <strain evidence="3 4">NCTC4824</strain>
    </source>
</reference>
<dbReference type="Proteomes" id="UP000249134">
    <property type="component" value="Chromosome 1"/>
</dbReference>
<dbReference type="AlphaFoldDB" id="A0A2X4W156"/>
<feature type="compositionally biased region" description="Polar residues" evidence="1">
    <location>
        <begin position="75"/>
        <end position="86"/>
    </location>
</feature>
<proteinExistence type="predicted"/>
<dbReference type="EMBL" id="LS483476">
    <property type="protein sequence ID" value="SQI53818.1"/>
    <property type="molecule type" value="Genomic_DNA"/>
</dbReference>
<sequence>MGREHISKNDSVVCKKWTKKRLKILTLIYLLVLIVSQLTTPTGALFHDTTIIEGTLLVEREFNEDIKEEEAFQGNVESSDDQNSAETFGHIDVKQEDDDTKEATSDSNERFNGQDVHEFAETSEEPDQANTLDHQAGAELDSKQEIEGQTGTDQLDIEEDRGDGEIEREDQS</sequence>
<dbReference type="STRING" id="1348624.GCA_001591545_00221"/>
<evidence type="ECO:0000256" key="1">
    <source>
        <dbReference type="SAM" id="MobiDB-lite"/>
    </source>
</evidence>
<evidence type="ECO:0000313" key="4">
    <source>
        <dbReference type="Proteomes" id="UP000249134"/>
    </source>
</evidence>
<protein>
    <submittedName>
        <fullName evidence="3">Uncharacterized protein</fullName>
    </submittedName>
</protein>